<accession>A0A3R6DZ21</accession>
<dbReference type="EMBL" id="QRIN01000151">
    <property type="protein sequence ID" value="RHG60161.1"/>
    <property type="molecule type" value="Genomic_DNA"/>
</dbReference>
<gene>
    <name evidence="1" type="ORF">DW250_16180</name>
</gene>
<protein>
    <submittedName>
        <fullName evidence="1">Uncharacterized protein</fullName>
    </submittedName>
</protein>
<evidence type="ECO:0000313" key="2">
    <source>
        <dbReference type="Proteomes" id="UP000286501"/>
    </source>
</evidence>
<comment type="caution">
    <text evidence="1">The sequence shown here is derived from an EMBL/GenBank/DDBJ whole genome shotgun (WGS) entry which is preliminary data.</text>
</comment>
<sequence>MKKNLSTRIKCSLSRIKALYIFITDVYLSLDSEFIVNYIESKNIVIMSDNRTIELHDNATYIENYGDGPKKKEGKAKAEENFRPLPESLANPQGLMVLSSLAIHGFLDEHFQPKGLSVAKTAVLASQISTKLGIQNVWVVFGTFWNIDKENLRSAYNKGMDQQQMSGFIGETAKSINIC</sequence>
<dbReference type="Proteomes" id="UP000286501">
    <property type="component" value="Unassembled WGS sequence"/>
</dbReference>
<evidence type="ECO:0000313" key="1">
    <source>
        <dbReference type="EMBL" id="RHG60161.1"/>
    </source>
</evidence>
<reference evidence="1 2" key="1">
    <citation type="submission" date="2018-08" db="EMBL/GenBank/DDBJ databases">
        <title>A genome reference for cultivated species of the human gut microbiota.</title>
        <authorList>
            <person name="Zou Y."/>
            <person name="Xue W."/>
            <person name="Luo G."/>
        </authorList>
    </citation>
    <scope>NUCLEOTIDE SEQUENCE [LARGE SCALE GENOMIC DNA]</scope>
    <source>
        <strain evidence="1 2">AM22-1</strain>
    </source>
</reference>
<proteinExistence type="predicted"/>
<organism evidence="1 2">
    <name type="scientific">Segatella copri</name>
    <dbReference type="NCBI Taxonomy" id="165179"/>
    <lineage>
        <taxon>Bacteria</taxon>
        <taxon>Pseudomonadati</taxon>
        <taxon>Bacteroidota</taxon>
        <taxon>Bacteroidia</taxon>
        <taxon>Bacteroidales</taxon>
        <taxon>Prevotellaceae</taxon>
        <taxon>Segatella</taxon>
    </lineage>
</organism>
<dbReference type="AlphaFoldDB" id="A0A3R6DZ21"/>
<name>A0A3R6DZ21_9BACT</name>